<evidence type="ECO:0000313" key="2">
    <source>
        <dbReference type="Proteomes" id="UP000016033"/>
    </source>
</evidence>
<dbReference type="Proteomes" id="UP000016033">
    <property type="component" value="Unassembled WGS sequence"/>
</dbReference>
<sequence length="41" mass="4491">MGHRLHGDAFITIDGMPLHDVTTLTEEAGRQVHAHLLSVDV</sequence>
<reference evidence="1 2" key="1">
    <citation type="journal article" date="2013" name="Genome Announc.">
        <title>Whole-genome sequences of five oyster-associated bacteria show potential for crude oil hydrocarbon degradation.</title>
        <authorList>
            <person name="Chauhan A."/>
            <person name="Green S."/>
            <person name="Pathak A."/>
            <person name="Thomas J."/>
            <person name="Venkatramanan R."/>
        </authorList>
    </citation>
    <scope>NUCLEOTIDE SEQUENCE [LARGE SCALE GENOMIC DNA]</scope>
    <source>
        <strain evidence="1 2">MF109</strain>
    </source>
</reference>
<evidence type="ECO:0000313" key="1">
    <source>
        <dbReference type="EMBL" id="EQM74713.1"/>
    </source>
</evidence>
<dbReference type="EMBL" id="ATAO01000206">
    <property type="protein sequence ID" value="EQM74713.1"/>
    <property type="molecule type" value="Genomic_DNA"/>
</dbReference>
<name>T5KIZ2_MICMQ</name>
<dbReference type="PATRIC" id="fig|1333857.3.peg.2868"/>
<accession>T5KIZ2</accession>
<organism evidence="1 2">
    <name type="scientific">Microbacterium maritypicum MF109</name>
    <dbReference type="NCBI Taxonomy" id="1333857"/>
    <lineage>
        <taxon>Bacteria</taxon>
        <taxon>Bacillati</taxon>
        <taxon>Actinomycetota</taxon>
        <taxon>Actinomycetes</taxon>
        <taxon>Micrococcales</taxon>
        <taxon>Microbacteriaceae</taxon>
        <taxon>Microbacterium</taxon>
    </lineage>
</organism>
<comment type="caution">
    <text evidence="1">The sequence shown here is derived from an EMBL/GenBank/DDBJ whole genome shotgun (WGS) entry which is preliminary data.</text>
</comment>
<proteinExistence type="predicted"/>
<gene>
    <name evidence="1" type="ORF">L687_04430</name>
</gene>
<dbReference type="AlphaFoldDB" id="T5KIZ2"/>
<protein>
    <submittedName>
        <fullName evidence="1">Uncharacterized protein</fullName>
    </submittedName>
</protein>